<feature type="region of interest" description="Disordered" evidence="1">
    <location>
        <begin position="1"/>
        <end position="33"/>
    </location>
</feature>
<dbReference type="InterPro" id="IPR048869">
    <property type="entry name" value="OCRL-1_2_ASH"/>
</dbReference>
<feature type="region of interest" description="Disordered" evidence="1">
    <location>
        <begin position="756"/>
        <end position="777"/>
    </location>
</feature>
<evidence type="ECO:0000313" key="3">
    <source>
        <dbReference type="EMBL" id="KAG9681285.1"/>
    </source>
</evidence>
<dbReference type="InterPro" id="IPR011990">
    <property type="entry name" value="TPR-like_helical_dom_sf"/>
</dbReference>
<feature type="compositionally biased region" description="Acidic residues" evidence="1">
    <location>
        <begin position="368"/>
        <end position="381"/>
    </location>
</feature>
<dbReference type="SMART" id="SM00128">
    <property type="entry name" value="IPPc"/>
    <property type="match status" value="1"/>
</dbReference>
<feature type="region of interest" description="Disordered" evidence="1">
    <location>
        <begin position="1766"/>
        <end position="1799"/>
    </location>
</feature>
<organism evidence="3 4">
    <name type="scientific">Aureobasidium melanogenum</name>
    <name type="common">Aureobasidium pullulans var. melanogenum</name>
    <dbReference type="NCBI Taxonomy" id="46634"/>
    <lineage>
        <taxon>Eukaryota</taxon>
        <taxon>Fungi</taxon>
        <taxon>Dikarya</taxon>
        <taxon>Ascomycota</taxon>
        <taxon>Pezizomycotina</taxon>
        <taxon>Dothideomycetes</taxon>
        <taxon>Dothideomycetidae</taxon>
        <taxon>Dothideales</taxon>
        <taxon>Saccotheciaceae</taxon>
        <taxon>Aureobasidium</taxon>
    </lineage>
</organism>
<reference evidence="3" key="2">
    <citation type="submission" date="2021-08" db="EMBL/GenBank/DDBJ databases">
        <authorList>
            <person name="Gostincar C."/>
            <person name="Sun X."/>
            <person name="Song Z."/>
            <person name="Gunde-Cimerman N."/>
        </authorList>
    </citation>
    <scope>NUCLEOTIDE SEQUENCE</scope>
    <source>
        <strain evidence="3">EXF-9911</strain>
    </source>
</reference>
<dbReference type="Gene3D" id="2.60.40.10">
    <property type="entry name" value="Immunoglobulins"/>
    <property type="match status" value="1"/>
</dbReference>
<dbReference type="GO" id="GO:0004439">
    <property type="term" value="F:phosphatidylinositol-4,5-bisphosphate 5-phosphatase activity"/>
    <property type="evidence" value="ECO:0007669"/>
    <property type="project" value="TreeGrafter"/>
</dbReference>
<feature type="region of interest" description="Disordered" evidence="1">
    <location>
        <begin position="1381"/>
        <end position="1469"/>
    </location>
</feature>
<dbReference type="Pfam" id="PF21310">
    <property type="entry name" value="OCRL-like_ASH"/>
    <property type="match status" value="1"/>
</dbReference>
<accession>A0A9P8E5P3</accession>
<feature type="compositionally biased region" description="Polar residues" evidence="1">
    <location>
        <begin position="1443"/>
        <end position="1459"/>
    </location>
</feature>
<feature type="domain" description="Inositol polyphosphate-related phosphatase" evidence="2">
    <location>
        <begin position="41"/>
        <end position="494"/>
    </location>
</feature>
<dbReference type="Pfam" id="PF22669">
    <property type="entry name" value="Exo_endo_phos2"/>
    <property type="match status" value="2"/>
</dbReference>
<comment type="caution">
    <text evidence="3">The sequence shown here is derived from an EMBL/GenBank/DDBJ whole genome shotgun (WGS) entry which is preliminary data.</text>
</comment>
<feature type="non-terminal residue" evidence="3">
    <location>
        <position position="1818"/>
    </location>
</feature>
<reference evidence="3" key="1">
    <citation type="journal article" date="2021" name="J Fungi (Basel)">
        <title>Virulence traits and population genomics of the black yeast Aureobasidium melanogenum.</title>
        <authorList>
            <person name="Cernosa A."/>
            <person name="Sun X."/>
            <person name="Gostincar C."/>
            <person name="Fang C."/>
            <person name="Gunde-Cimerman N."/>
            <person name="Song Z."/>
        </authorList>
    </citation>
    <scope>NUCLEOTIDE SEQUENCE</scope>
    <source>
        <strain evidence="3">EXF-9911</strain>
    </source>
</reference>
<feature type="region of interest" description="Disordered" evidence="1">
    <location>
        <begin position="471"/>
        <end position="493"/>
    </location>
</feature>
<feature type="compositionally biased region" description="Basic and acidic residues" evidence="1">
    <location>
        <begin position="471"/>
        <end position="481"/>
    </location>
</feature>
<dbReference type="InterPro" id="IPR013783">
    <property type="entry name" value="Ig-like_fold"/>
</dbReference>
<dbReference type="SUPFAM" id="SSF48452">
    <property type="entry name" value="TPR-like"/>
    <property type="match status" value="1"/>
</dbReference>
<dbReference type="OrthoDB" id="7862313at2759"/>
<evidence type="ECO:0000313" key="4">
    <source>
        <dbReference type="Proteomes" id="UP000779574"/>
    </source>
</evidence>
<proteinExistence type="predicted"/>
<evidence type="ECO:0000256" key="1">
    <source>
        <dbReference type="SAM" id="MobiDB-lite"/>
    </source>
</evidence>
<dbReference type="PANTHER" id="PTHR11200:SF300">
    <property type="entry name" value="TYPE II INOSITOL 1,4,5-TRISPHOSPHATE 5-PHOSPHATASE"/>
    <property type="match status" value="1"/>
</dbReference>
<evidence type="ECO:0000259" key="2">
    <source>
        <dbReference type="SMART" id="SM00128"/>
    </source>
</evidence>
<sequence>MQEVVNSLPGGYPESIQPPTSNQQSLSQAVYSRRSEYTQPKNIKIKVGTWNAAAYKGAEKDIAWFIDGKGISEGLTDLTVSDNSESQDDAVAEYRSSLDDREGLEDQEARYARKKSTLPHDDPSLLPGGDDIGLYLLGLQEIVDVNSAAEALRPYTDPSVAQKWKSEMEAHLPKGYKFVAEQQLIGMLLLIYASEDVAADIKSVSTTSVGTGLMGYMGNKGAVTARIVLGETTRLVFVNAHLAAGTDKGAVERRNWDYSQIMSRTKFEPIQDSMGLSQNTGEGIDDADFAFFVGDLNYRLEGIPGEDVRRLLMLHTRNEYDLSKKQGKKVEKEIAQNQASIERRRENRMSTDSGVSQVSIVRSREEQESIEEEDLEPEDVLDPTSDPASLHTTLSSLLPHDELHQQQKAKNAFQGWQEGPITFLPTYKYDAGSVGVFDSSEKRRAPSWCDRILWRTRRDMLAYESQVAEEADARKKDEEMKNSGLDEAGKDDEMLYDYDPDEDADEAGAYDDAYDDAPEGTVITKEGFADEIRLEAYVAHQRVLSSDHKPLDAVFSFKYDAVVPELKSKIHQEVARELDRAENEGRPNVTVVADRPHSNEEGISDDDPLKFEGVWFGQVRYAMHKHRSLTIANTGQVPATVYFIDRPVGPGQDPGLCPSWVSLKIDDGSGKLSSDMGKRTLEPGQAFNVELELRILDLGLARAFNEGIKSLEDILVLRVENGRDHFIPLRGTWLESSLGHSISKLIRIPEGGIRRLQRQKPDSGKTKSGSVSSGSVLDDDEAIPVRWSAPRELFRLTEVIEELTVRVTAEWAMLNDSTVRPPWEKSAGWPFAAASWILEDKAQRNDILADIGEALDTDSAFDTNLPPTLTHLQKLECLAEYLVLFVSAMHEGVVTPQLWHSLDEGLRKQEKLKQSQQAKDEDVRTWSQEILSSSPAHSIAFILVTSMLDRIASEVMTTIQHNHPQVLSKAPPGSFWEGVPSHLRKKNLPKEGKEAWRLGTHRGVAGVLGPVIVRSEEGEAMYPSIHSSPRLELRPKHLKAEHAIMDANRLVHKGDYSAALKLFNRLLDERYHPAYFLNRALCYIAMDQPHLAVNDALRAYMMAQSVIDAARSQEEVNDNIRKIDAHVLTYTDDCTDALSRKEKWCMAPSTVFNHKHRNFKLARMTLVEEDFEDKEAGKKTSTPPIYDLKYKALFRLVDALSRCGRGPSYNALHLLGDVLMLNASGATKKSFQPFVNRELEALAKHVQDRLLLDVIEGKVSKAGLQLTQTGFCSLNSNQYGFAERPINYNILNNCILTIDSNSIIQYEYKFGMPASLVAAQDVFKGMILFTERLPFVVSTANTPDQSELATICDACGTDLQMLSPFVLRVLSEELKQAEAEEAEKKRVRAARKGARARRSPAPSRRIAVDTPTGENQPSSDKDKDETMTLSIEQVDDDDDWDSEPSSGATDTSSANTTPDTPLRGRITSRPGIFETSDVQICRYGVEKQRENFSFCSVDCYDLAKATYHDSICGSHIEDYLRKSIIQVEAPGLPNIDTQKLVLLLLVRILGWAYGTSTDPLDLPVVQMLTASPRHPSLKNDPSIPWSFHNNVMRPHQMYQAMDGRGDSPKSVINPDYSDGTVINTIIGLIQRHMIVDDQIVWTKTYDEDGYHEQTYPYSDKKDAKEIEGTMFGRLHPLCDLVPLAPRPSEANVELVDLGGGQIACLPLHPTHLDDDDSDLCIKKGARLLLRNAAPRLATGDERATYAQVEDYGEGGTMMDVEQDDGVLEDHSSDEELQTEEQEEEFSGYVDEETYGADDDYMADAEWDVDEDDEEMMNF</sequence>
<feature type="compositionally biased region" description="Polar residues" evidence="1">
    <location>
        <begin position="17"/>
        <end position="30"/>
    </location>
</feature>
<feature type="compositionally biased region" description="Low complexity" evidence="1">
    <location>
        <begin position="766"/>
        <end position="776"/>
    </location>
</feature>
<dbReference type="InterPro" id="IPR036691">
    <property type="entry name" value="Endo/exonu/phosph_ase_sf"/>
</dbReference>
<feature type="compositionally biased region" description="Basic residues" evidence="1">
    <location>
        <begin position="1385"/>
        <end position="1398"/>
    </location>
</feature>
<protein>
    <submittedName>
        <fullName evidence="3">DNase I-like protein</fullName>
    </submittedName>
</protein>
<name>A0A9P8E5P3_AURME</name>
<dbReference type="Gene3D" id="1.25.40.10">
    <property type="entry name" value="Tetratricopeptide repeat domain"/>
    <property type="match status" value="1"/>
</dbReference>
<dbReference type="EMBL" id="JAHFXF010000894">
    <property type="protein sequence ID" value="KAG9681285.1"/>
    <property type="molecule type" value="Genomic_DNA"/>
</dbReference>
<dbReference type="Gene3D" id="3.60.10.10">
    <property type="entry name" value="Endonuclease/exonuclease/phosphatase"/>
    <property type="match status" value="1"/>
</dbReference>
<gene>
    <name evidence="3" type="ORF">KCU76_g14599</name>
</gene>
<dbReference type="PANTHER" id="PTHR11200">
    <property type="entry name" value="INOSITOL 5-PHOSPHATASE"/>
    <property type="match status" value="1"/>
</dbReference>
<dbReference type="InterPro" id="IPR000300">
    <property type="entry name" value="IPPc"/>
</dbReference>
<dbReference type="GO" id="GO:0046856">
    <property type="term" value="P:phosphatidylinositol dephosphorylation"/>
    <property type="evidence" value="ECO:0007669"/>
    <property type="project" value="InterPro"/>
</dbReference>
<dbReference type="InterPro" id="IPR046985">
    <property type="entry name" value="IP5"/>
</dbReference>
<feature type="compositionally biased region" description="Acidic residues" evidence="1">
    <location>
        <begin position="1433"/>
        <end position="1442"/>
    </location>
</feature>
<dbReference type="Proteomes" id="UP000779574">
    <property type="component" value="Unassembled WGS sequence"/>
</dbReference>
<dbReference type="SUPFAM" id="SSF56219">
    <property type="entry name" value="DNase I-like"/>
    <property type="match status" value="1"/>
</dbReference>
<feature type="region of interest" description="Disordered" evidence="1">
    <location>
        <begin position="324"/>
        <end position="392"/>
    </location>
</feature>
<feature type="compositionally biased region" description="Basic and acidic residues" evidence="1">
    <location>
        <begin position="324"/>
        <end position="334"/>
    </location>
</feature>